<dbReference type="InterPro" id="IPR024083">
    <property type="entry name" value="Fumarase/histidase_N"/>
</dbReference>
<dbReference type="GO" id="GO:0005829">
    <property type="term" value="C:cytosol"/>
    <property type="evidence" value="ECO:0007669"/>
    <property type="project" value="TreeGrafter"/>
</dbReference>
<dbReference type="InterPro" id="IPR009049">
    <property type="entry name" value="Argininosuccinate_lyase"/>
</dbReference>
<dbReference type="PRINTS" id="PR00149">
    <property type="entry name" value="FUMRATELYASE"/>
</dbReference>
<keyword evidence="6" id="KW-0028">Amino-acid biosynthesis</keyword>
<dbReference type="Pfam" id="PF00206">
    <property type="entry name" value="Lyase_1"/>
    <property type="match status" value="1"/>
</dbReference>
<dbReference type="InterPro" id="IPR008948">
    <property type="entry name" value="L-Aspartase-like"/>
</dbReference>
<reference evidence="9 10" key="1">
    <citation type="submission" date="2015-05" db="EMBL/GenBank/DDBJ databases">
        <title>Genome sequencing and analysis of members of genus Stenotrophomonas.</title>
        <authorList>
            <person name="Patil P.P."/>
            <person name="Midha S."/>
            <person name="Patil P.B."/>
        </authorList>
    </citation>
    <scope>NUCLEOTIDE SEQUENCE [LARGE SCALE GENOMIC DNA]</scope>
    <source>
        <strain evidence="9 10">DSM 21858</strain>
    </source>
</reference>
<dbReference type="PANTHER" id="PTHR43814">
    <property type="entry name" value="ARGININOSUCCINATE LYASE"/>
    <property type="match status" value="1"/>
</dbReference>
<evidence type="ECO:0000313" key="10">
    <source>
        <dbReference type="Proteomes" id="UP000052052"/>
    </source>
</evidence>
<evidence type="ECO:0000259" key="8">
    <source>
        <dbReference type="Pfam" id="PF00206"/>
    </source>
</evidence>
<dbReference type="InterPro" id="IPR020557">
    <property type="entry name" value="Fumarate_lyase_CS"/>
</dbReference>
<proteinExistence type="inferred from homology"/>
<dbReference type="Proteomes" id="UP000052052">
    <property type="component" value="Unassembled WGS sequence"/>
</dbReference>
<evidence type="ECO:0000313" key="9">
    <source>
        <dbReference type="EMBL" id="KRG70937.1"/>
    </source>
</evidence>
<protein>
    <recommendedName>
        <fullName evidence="4 6">Argininosuccinate lyase</fullName>
        <shortName evidence="6">ASAL</shortName>
        <ecNumber evidence="4 6">4.3.2.1</ecNumber>
    </recommendedName>
    <alternativeName>
        <fullName evidence="6">Arginosuccinase</fullName>
    </alternativeName>
</protein>
<keyword evidence="6 9" id="KW-0456">Lyase</keyword>
<dbReference type="EC" id="4.3.2.1" evidence="4 6"/>
<feature type="region of interest" description="Disordered" evidence="7">
    <location>
        <begin position="393"/>
        <end position="412"/>
    </location>
</feature>
<dbReference type="Gene3D" id="1.10.275.10">
    <property type="entry name" value="Fumarase/aspartase (N-terminal domain)"/>
    <property type="match status" value="1"/>
</dbReference>
<comment type="subcellular location">
    <subcellularLocation>
        <location evidence="6">Cytoplasm</location>
    </subcellularLocation>
</comment>
<evidence type="ECO:0000256" key="7">
    <source>
        <dbReference type="SAM" id="MobiDB-lite"/>
    </source>
</evidence>
<dbReference type="PROSITE" id="PS00163">
    <property type="entry name" value="FUMARATE_LYASES"/>
    <property type="match status" value="1"/>
</dbReference>
<sequence>MSELLWQKPGVAVDAQIQAFLAGDDVILDREFFLHDIEASRAHAEGLQHIGILSDQELADLRRELARLAEDFRSGTFVLDERFEDCHSAIESRLTERLGDAGRKIHTGRSRNDQILVATRLWLKQKLARLAQLNREVAAIALKRAAHESGLPIPGYTHIQRAVVSSAGMWWAGWAEAFIDNAVRANDTARLLDSNPLGTAAGYGVNLPLDREHTTRALAFGRMQISPVYAQLSRGKYEMAALEALGSATLDLRRLAWDLSLFTSAEYGFVALPAQYTTGSSIMPNKRNPDVIELMRASHASVAAARTEIEQLLSLPSGYHRDLQASKGAIFHGFGRGLAALELLPALLANLEWREQKLRAAVDSGMYATDVAVEQAAAGVPFRDAYRAAAEAVESAGQGRSPEGSLAARTSPGAAADLRLDELQHRLQALAD</sequence>
<dbReference type="RefSeq" id="WP_057657259.1">
    <property type="nucleotide sequence ID" value="NZ_LDJL01000004.1"/>
</dbReference>
<keyword evidence="5 6" id="KW-0055">Arginine biosynthesis</keyword>
<dbReference type="InterPro" id="IPR022761">
    <property type="entry name" value="Fumarate_lyase_N"/>
</dbReference>
<evidence type="ECO:0000256" key="2">
    <source>
        <dbReference type="ARBA" id="ARBA00004941"/>
    </source>
</evidence>
<dbReference type="GO" id="GO:0004056">
    <property type="term" value="F:argininosuccinate lyase activity"/>
    <property type="evidence" value="ECO:0007669"/>
    <property type="project" value="UniProtKB-UniRule"/>
</dbReference>
<dbReference type="InterPro" id="IPR000362">
    <property type="entry name" value="Fumarate_lyase_fam"/>
</dbReference>
<comment type="catalytic activity">
    <reaction evidence="1 6">
        <text>2-(N(omega)-L-arginino)succinate = fumarate + L-arginine</text>
        <dbReference type="Rhea" id="RHEA:24020"/>
        <dbReference type="ChEBI" id="CHEBI:29806"/>
        <dbReference type="ChEBI" id="CHEBI:32682"/>
        <dbReference type="ChEBI" id="CHEBI:57472"/>
        <dbReference type="EC" id="4.3.2.1"/>
    </reaction>
</comment>
<accession>A0A0R0CLM5</accession>
<gene>
    <name evidence="6" type="primary">argH</name>
    <name evidence="9" type="ORF">ABB29_03650</name>
</gene>
<dbReference type="STRING" id="344882.ABB29_03650"/>
<dbReference type="PANTHER" id="PTHR43814:SF1">
    <property type="entry name" value="ARGININOSUCCINATE LYASE"/>
    <property type="match status" value="1"/>
</dbReference>
<evidence type="ECO:0000256" key="3">
    <source>
        <dbReference type="ARBA" id="ARBA00005552"/>
    </source>
</evidence>
<evidence type="ECO:0000256" key="4">
    <source>
        <dbReference type="ARBA" id="ARBA00012338"/>
    </source>
</evidence>
<keyword evidence="10" id="KW-1185">Reference proteome</keyword>
<comment type="similarity">
    <text evidence="6">Belongs to the lyase 1 family. Argininosuccinate lyase subfamily.</text>
</comment>
<dbReference type="SUPFAM" id="SSF48557">
    <property type="entry name" value="L-aspartase-like"/>
    <property type="match status" value="1"/>
</dbReference>
<dbReference type="PRINTS" id="PR00145">
    <property type="entry name" value="ARGSUCLYASE"/>
</dbReference>
<name>A0A0R0CLM5_9GAMM</name>
<evidence type="ECO:0000256" key="5">
    <source>
        <dbReference type="ARBA" id="ARBA00022571"/>
    </source>
</evidence>
<dbReference type="NCBIfam" id="TIGR00838">
    <property type="entry name" value="argH"/>
    <property type="match status" value="1"/>
</dbReference>
<dbReference type="HAMAP" id="MF_00006">
    <property type="entry name" value="Arg_succ_lyase"/>
    <property type="match status" value="1"/>
</dbReference>
<dbReference type="OrthoDB" id="9769623at2"/>
<comment type="pathway">
    <text evidence="2 6">Amino-acid biosynthesis; L-arginine biosynthesis; L-arginine from L-ornithine and carbamoyl phosphate: step 3/3.</text>
</comment>
<organism evidence="9 10">
    <name type="scientific">Pseudoxanthomonas dokdonensis</name>
    <dbReference type="NCBI Taxonomy" id="344882"/>
    <lineage>
        <taxon>Bacteria</taxon>
        <taxon>Pseudomonadati</taxon>
        <taxon>Pseudomonadota</taxon>
        <taxon>Gammaproteobacteria</taxon>
        <taxon>Lysobacterales</taxon>
        <taxon>Lysobacteraceae</taxon>
        <taxon>Pseudoxanthomonas</taxon>
    </lineage>
</organism>
<dbReference type="Gene3D" id="1.20.200.10">
    <property type="entry name" value="Fumarase/aspartase (Central domain)"/>
    <property type="match status" value="1"/>
</dbReference>
<comment type="similarity">
    <text evidence="3">In the N-terminal section; belongs to the lyase 1 family. Argininosuccinate lyase subfamily.</text>
</comment>
<dbReference type="AlphaFoldDB" id="A0A0R0CLM5"/>
<dbReference type="Gene3D" id="1.10.40.30">
    <property type="entry name" value="Fumarase/aspartase (C-terminal domain)"/>
    <property type="match status" value="1"/>
</dbReference>
<dbReference type="PATRIC" id="fig|344882.3.peg.2061"/>
<evidence type="ECO:0000256" key="1">
    <source>
        <dbReference type="ARBA" id="ARBA00000985"/>
    </source>
</evidence>
<evidence type="ECO:0000256" key="6">
    <source>
        <dbReference type="HAMAP-Rule" id="MF_00006"/>
    </source>
</evidence>
<feature type="domain" description="Fumarate lyase N-terminal" evidence="8">
    <location>
        <begin position="34"/>
        <end position="300"/>
    </location>
</feature>
<dbReference type="EMBL" id="LDJL01000004">
    <property type="protein sequence ID" value="KRG70937.1"/>
    <property type="molecule type" value="Genomic_DNA"/>
</dbReference>
<keyword evidence="6" id="KW-0963">Cytoplasm</keyword>
<comment type="caution">
    <text evidence="9">The sequence shown here is derived from an EMBL/GenBank/DDBJ whole genome shotgun (WGS) entry which is preliminary data.</text>
</comment>
<dbReference type="GO" id="GO:0042450">
    <property type="term" value="P:L-arginine biosynthetic process via ornithine"/>
    <property type="evidence" value="ECO:0007669"/>
    <property type="project" value="UniProtKB-UniRule"/>
</dbReference>
<dbReference type="UniPathway" id="UPA00068">
    <property type="reaction ID" value="UER00114"/>
</dbReference>